<keyword evidence="1" id="KW-0812">Transmembrane</keyword>
<dbReference type="Proteomes" id="UP001501169">
    <property type="component" value="Unassembled WGS sequence"/>
</dbReference>
<gene>
    <name evidence="2" type="ORF">GCM10009098_11790</name>
</gene>
<comment type="caution">
    <text evidence="2">The sequence shown here is derived from an EMBL/GenBank/DDBJ whole genome shotgun (WGS) entry which is preliminary data.</text>
</comment>
<evidence type="ECO:0000256" key="1">
    <source>
        <dbReference type="SAM" id="Phobius"/>
    </source>
</evidence>
<evidence type="ECO:0000313" key="3">
    <source>
        <dbReference type="Proteomes" id="UP001501169"/>
    </source>
</evidence>
<accession>A0ABN1DL82</accession>
<dbReference type="EMBL" id="BAAAEO010000002">
    <property type="protein sequence ID" value="GAA0545843.1"/>
    <property type="molecule type" value="Genomic_DNA"/>
</dbReference>
<protein>
    <recommendedName>
        <fullName evidence="4">DNA gyrase subunit B</fullName>
    </recommendedName>
</protein>
<evidence type="ECO:0000313" key="2">
    <source>
        <dbReference type="EMBL" id="GAA0545843.1"/>
    </source>
</evidence>
<feature type="transmembrane region" description="Helical" evidence="1">
    <location>
        <begin position="130"/>
        <end position="148"/>
    </location>
</feature>
<keyword evidence="1" id="KW-1133">Transmembrane helix</keyword>
<sequence length="185" mass="21054">MHFRSALEISLKCALVLYPLYVWWAMHHWHPAAALLPVAGIALIKSFISGTGAASRGFFLLTCAGLLLAMGFGRAEHAMLYYPVWMNAGMLLLFAASLWFPPTVIERLARLMEGELDHHAVAYTRKVTQVWCLFFLFNGAVAFATAWWGDWDIWVLYNGLISYILMGLLMFIEWQVRRVVKAAKR</sequence>
<feature type="transmembrane region" description="Helical" evidence="1">
    <location>
        <begin position="57"/>
        <end position="74"/>
    </location>
</feature>
<feature type="transmembrane region" description="Helical" evidence="1">
    <location>
        <begin position="9"/>
        <end position="26"/>
    </location>
</feature>
<reference evidence="2 3" key="1">
    <citation type="journal article" date="2019" name="Int. J. Syst. Evol. Microbiol.">
        <title>The Global Catalogue of Microorganisms (GCM) 10K type strain sequencing project: providing services to taxonomists for standard genome sequencing and annotation.</title>
        <authorList>
            <consortium name="The Broad Institute Genomics Platform"/>
            <consortium name="The Broad Institute Genome Sequencing Center for Infectious Disease"/>
            <person name="Wu L."/>
            <person name="Ma J."/>
        </authorList>
    </citation>
    <scope>NUCLEOTIDE SEQUENCE [LARGE SCALE GENOMIC DNA]</scope>
    <source>
        <strain evidence="2 3">JCM 14331</strain>
    </source>
</reference>
<dbReference type="RefSeq" id="WP_226766181.1">
    <property type="nucleotide sequence ID" value="NZ_BAAAEO010000002.1"/>
</dbReference>
<keyword evidence="3" id="KW-1185">Reference proteome</keyword>
<keyword evidence="1" id="KW-0472">Membrane</keyword>
<organism evidence="2 3">
    <name type="scientific">Rheinheimera aquimaris</name>
    <dbReference type="NCBI Taxonomy" id="412437"/>
    <lineage>
        <taxon>Bacteria</taxon>
        <taxon>Pseudomonadati</taxon>
        <taxon>Pseudomonadota</taxon>
        <taxon>Gammaproteobacteria</taxon>
        <taxon>Chromatiales</taxon>
        <taxon>Chromatiaceae</taxon>
        <taxon>Rheinheimera</taxon>
    </lineage>
</organism>
<name>A0ABN1DL82_9GAMM</name>
<feature type="transmembrane region" description="Helical" evidence="1">
    <location>
        <begin position="80"/>
        <end position="100"/>
    </location>
</feature>
<proteinExistence type="predicted"/>
<evidence type="ECO:0008006" key="4">
    <source>
        <dbReference type="Google" id="ProtNLM"/>
    </source>
</evidence>
<feature type="transmembrane region" description="Helical" evidence="1">
    <location>
        <begin position="32"/>
        <end position="50"/>
    </location>
</feature>
<feature type="transmembrane region" description="Helical" evidence="1">
    <location>
        <begin position="154"/>
        <end position="176"/>
    </location>
</feature>